<comment type="caution">
    <text evidence="1">The sequence shown here is derived from an EMBL/GenBank/DDBJ whole genome shotgun (WGS) entry which is preliminary data.</text>
</comment>
<dbReference type="CDD" id="cd12870">
    <property type="entry name" value="MqsA"/>
    <property type="match status" value="1"/>
</dbReference>
<sequence length="77" mass="8834">MRCVFCGGKVEKKGVTFSYEEDDKYLLVENVPAEVCTKCGEKTYSPEVTDELLRFAKDEFQPMKIIEVPVFDFAERG</sequence>
<accession>X1U7B8</accession>
<dbReference type="EMBL" id="BARW01017155">
    <property type="protein sequence ID" value="GAI99481.1"/>
    <property type="molecule type" value="Genomic_DNA"/>
</dbReference>
<name>X1U7B8_9ZZZZ</name>
<evidence type="ECO:0000313" key="1">
    <source>
        <dbReference type="EMBL" id="GAI99481.1"/>
    </source>
</evidence>
<dbReference type="InterPro" id="IPR022453">
    <property type="entry name" value="Znf_MqsA-type"/>
</dbReference>
<gene>
    <name evidence="1" type="ORF">S12H4_29701</name>
</gene>
<evidence type="ECO:0008006" key="2">
    <source>
        <dbReference type="Google" id="ProtNLM"/>
    </source>
</evidence>
<dbReference type="NCBIfam" id="TIGR03831">
    <property type="entry name" value="YgiT_finger"/>
    <property type="match status" value="1"/>
</dbReference>
<proteinExistence type="predicted"/>
<protein>
    <recommendedName>
        <fullName evidence="2">YgiT-type zinc finger domain-containing protein</fullName>
    </recommendedName>
</protein>
<dbReference type="AlphaFoldDB" id="X1U7B8"/>
<reference evidence="1" key="1">
    <citation type="journal article" date="2014" name="Front. Microbiol.">
        <title>High frequency of phylogenetically diverse reductive dehalogenase-homologous genes in deep subseafloor sedimentary metagenomes.</title>
        <authorList>
            <person name="Kawai M."/>
            <person name="Futagami T."/>
            <person name="Toyoda A."/>
            <person name="Takaki Y."/>
            <person name="Nishi S."/>
            <person name="Hori S."/>
            <person name="Arai W."/>
            <person name="Tsubouchi T."/>
            <person name="Morono Y."/>
            <person name="Uchiyama I."/>
            <person name="Ito T."/>
            <person name="Fujiyama A."/>
            <person name="Inagaki F."/>
            <person name="Takami H."/>
        </authorList>
    </citation>
    <scope>NUCLEOTIDE SEQUENCE</scope>
    <source>
        <strain evidence="1">Expedition CK06-06</strain>
    </source>
</reference>
<organism evidence="1">
    <name type="scientific">marine sediment metagenome</name>
    <dbReference type="NCBI Taxonomy" id="412755"/>
    <lineage>
        <taxon>unclassified sequences</taxon>
        <taxon>metagenomes</taxon>
        <taxon>ecological metagenomes</taxon>
    </lineage>
</organism>
<dbReference type="Gene3D" id="3.10.20.860">
    <property type="match status" value="1"/>
</dbReference>